<organism evidence="2 3">
    <name type="scientific">Amycolatopsis rhizosphaerae</name>
    <dbReference type="NCBI Taxonomy" id="2053003"/>
    <lineage>
        <taxon>Bacteria</taxon>
        <taxon>Bacillati</taxon>
        <taxon>Actinomycetota</taxon>
        <taxon>Actinomycetes</taxon>
        <taxon>Pseudonocardiales</taxon>
        <taxon>Pseudonocardiaceae</taxon>
        <taxon>Amycolatopsis</taxon>
    </lineage>
</organism>
<feature type="compositionally biased region" description="Basic and acidic residues" evidence="1">
    <location>
        <begin position="17"/>
        <end position="38"/>
    </location>
</feature>
<dbReference type="RefSeq" id="WP_144587235.1">
    <property type="nucleotide sequence ID" value="NZ_VJWX01000077.1"/>
</dbReference>
<evidence type="ECO:0000313" key="3">
    <source>
        <dbReference type="Proteomes" id="UP000320011"/>
    </source>
</evidence>
<proteinExistence type="predicted"/>
<gene>
    <name evidence="2" type="ORF">FNH05_10910</name>
</gene>
<comment type="caution">
    <text evidence="2">The sequence shown here is derived from an EMBL/GenBank/DDBJ whole genome shotgun (WGS) entry which is preliminary data.</text>
</comment>
<reference evidence="2 3" key="1">
    <citation type="submission" date="2019-07" db="EMBL/GenBank/DDBJ databases">
        <authorList>
            <person name="Duangmal K."/>
            <person name="Teo W.F.A."/>
        </authorList>
    </citation>
    <scope>NUCLEOTIDE SEQUENCE [LARGE SCALE GENOMIC DNA]</scope>
    <source>
        <strain evidence="2 3">TBRC 6029</strain>
    </source>
</reference>
<evidence type="ECO:0000313" key="2">
    <source>
        <dbReference type="EMBL" id="TVT54098.1"/>
    </source>
</evidence>
<evidence type="ECO:0000256" key="1">
    <source>
        <dbReference type="SAM" id="MobiDB-lite"/>
    </source>
</evidence>
<reference evidence="2 3" key="2">
    <citation type="submission" date="2019-08" db="EMBL/GenBank/DDBJ databases">
        <title>Amycolatopsis acidicola sp. nov., isolated from peat swamp forest soil.</title>
        <authorList>
            <person name="Srisuk N."/>
        </authorList>
    </citation>
    <scope>NUCLEOTIDE SEQUENCE [LARGE SCALE GENOMIC DNA]</scope>
    <source>
        <strain evidence="2 3">TBRC 6029</strain>
    </source>
</reference>
<dbReference type="EMBL" id="VJWX01000077">
    <property type="protein sequence ID" value="TVT54098.1"/>
    <property type="molecule type" value="Genomic_DNA"/>
</dbReference>
<dbReference type="AlphaFoldDB" id="A0A558CZE0"/>
<accession>A0A558CZE0</accession>
<keyword evidence="3" id="KW-1185">Reference proteome</keyword>
<sequence length="70" mass="7762">MLQGLPGQRWFDQAVPHGRDQTTEEPDRTGDVHGHPADLDDQYLAEGVIALAEQHKTRSVVNLDRHHAAG</sequence>
<dbReference type="Proteomes" id="UP000320011">
    <property type="component" value="Unassembled WGS sequence"/>
</dbReference>
<feature type="region of interest" description="Disordered" evidence="1">
    <location>
        <begin position="1"/>
        <end position="38"/>
    </location>
</feature>
<name>A0A558CZE0_9PSEU</name>
<protein>
    <submittedName>
        <fullName evidence="2">Uncharacterized protein</fullName>
    </submittedName>
</protein>